<proteinExistence type="predicted"/>
<organism evidence="4 5">
    <name type="scientific">Lacipirellula limnantheis</name>
    <dbReference type="NCBI Taxonomy" id="2528024"/>
    <lineage>
        <taxon>Bacteria</taxon>
        <taxon>Pseudomonadati</taxon>
        <taxon>Planctomycetota</taxon>
        <taxon>Planctomycetia</taxon>
        <taxon>Pirellulales</taxon>
        <taxon>Lacipirellulaceae</taxon>
        <taxon>Lacipirellula</taxon>
    </lineage>
</organism>
<dbReference type="EMBL" id="CP036339">
    <property type="protein sequence ID" value="QDT75857.1"/>
    <property type="molecule type" value="Genomic_DNA"/>
</dbReference>
<feature type="domain" description="Sigma-54 factor interaction" evidence="3">
    <location>
        <begin position="172"/>
        <end position="435"/>
    </location>
</feature>
<evidence type="ECO:0000313" key="5">
    <source>
        <dbReference type="Proteomes" id="UP000317909"/>
    </source>
</evidence>
<dbReference type="KEGG" id="llh:I41_51000"/>
<evidence type="ECO:0000256" key="2">
    <source>
        <dbReference type="ARBA" id="ARBA00022840"/>
    </source>
</evidence>
<keyword evidence="5" id="KW-1185">Reference proteome</keyword>
<dbReference type="Gene3D" id="1.10.8.60">
    <property type="match status" value="1"/>
</dbReference>
<name>A0A517U5F8_9BACT</name>
<dbReference type="InterPro" id="IPR002078">
    <property type="entry name" value="Sigma_54_int"/>
</dbReference>
<dbReference type="SUPFAM" id="SSF52540">
    <property type="entry name" value="P-loop containing nucleoside triphosphate hydrolases"/>
    <property type="match status" value="1"/>
</dbReference>
<dbReference type="PANTHER" id="PTHR32071">
    <property type="entry name" value="TRANSCRIPTIONAL REGULATORY PROTEIN"/>
    <property type="match status" value="1"/>
</dbReference>
<dbReference type="AlphaFoldDB" id="A0A517U5F8"/>
<dbReference type="Pfam" id="PF00158">
    <property type="entry name" value="Sigma54_activat"/>
    <property type="match status" value="1"/>
</dbReference>
<dbReference type="InterPro" id="IPR027417">
    <property type="entry name" value="P-loop_NTPase"/>
</dbReference>
<dbReference type="RefSeq" id="WP_145435632.1">
    <property type="nucleotide sequence ID" value="NZ_CP036339.1"/>
</dbReference>
<evidence type="ECO:0000259" key="3">
    <source>
        <dbReference type="PROSITE" id="PS50045"/>
    </source>
</evidence>
<accession>A0A517U5F8</accession>
<dbReference type="Proteomes" id="UP000317909">
    <property type="component" value="Chromosome"/>
</dbReference>
<dbReference type="GO" id="GO:0006355">
    <property type="term" value="P:regulation of DNA-templated transcription"/>
    <property type="evidence" value="ECO:0007669"/>
    <property type="project" value="InterPro"/>
</dbReference>
<sequence length="504" mass="56886">MALFTPGQRQLATAISRLGYVNPFQMERVELERQILGDQFSGPQAVWSLQLAAAAPDPNYQRIALLAGTLVRDAAGRLAEGARADERDVELYADAVLYHLFDAYRIELQQMIEAAHAGRPAAPVSFWRKFRDEVSRYFTPGGRQLGIGYDPCHMLACYFQLRRAFFHVFFFIVGRSPAAARLRSMVWESIFTHDLRRYQRSIYRCLGDVTTLITGPSGTGKELVARAIGLSRYIPFDGERGRFVEEFCAGFHPVNLSALSPTLIESELFGHRRGAFTGAVADRVGWLETCPEHGAVFLDEIGELDASIQVKLLRVLQSRMFQRLGDTAERRFSGKVIAATNRNLVAEIDAGRFREDFYYRLCADRITTPTLREQLDEAPDDLEHLLVMSARRVAPEEAESLATEVAEWINKHLGPRYPWPGNVRELEQCFRNVMIHGAYTPASTAKGTGDDWESTARSIRGGELSAEELLRRYCKIVHAHCGSYEQTAKRTGLDWRTVKKKLSE</sequence>
<dbReference type="PROSITE" id="PS50045">
    <property type="entry name" value="SIGMA54_INTERACT_4"/>
    <property type="match status" value="1"/>
</dbReference>
<keyword evidence="2" id="KW-0067">ATP-binding</keyword>
<dbReference type="CDD" id="cd00009">
    <property type="entry name" value="AAA"/>
    <property type="match status" value="1"/>
</dbReference>
<dbReference type="SMART" id="SM00382">
    <property type="entry name" value="AAA"/>
    <property type="match status" value="1"/>
</dbReference>
<reference evidence="4 5" key="1">
    <citation type="submission" date="2019-02" db="EMBL/GenBank/DDBJ databases">
        <title>Deep-cultivation of Planctomycetes and their phenomic and genomic characterization uncovers novel biology.</title>
        <authorList>
            <person name="Wiegand S."/>
            <person name="Jogler M."/>
            <person name="Boedeker C."/>
            <person name="Pinto D."/>
            <person name="Vollmers J."/>
            <person name="Rivas-Marin E."/>
            <person name="Kohn T."/>
            <person name="Peeters S.H."/>
            <person name="Heuer A."/>
            <person name="Rast P."/>
            <person name="Oberbeckmann S."/>
            <person name="Bunk B."/>
            <person name="Jeske O."/>
            <person name="Meyerdierks A."/>
            <person name="Storesund J.E."/>
            <person name="Kallscheuer N."/>
            <person name="Luecker S."/>
            <person name="Lage O.M."/>
            <person name="Pohl T."/>
            <person name="Merkel B.J."/>
            <person name="Hornburger P."/>
            <person name="Mueller R.-W."/>
            <person name="Bruemmer F."/>
            <person name="Labrenz M."/>
            <person name="Spormann A.M."/>
            <person name="Op den Camp H."/>
            <person name="Overmann J."/>
            <person name="Amann R."/>
            <person name="Jetten M.S.M."/>
            <person name="Mascher T."/>
            <person name="Medema M.H."/>
            <person name="Devos D.P."/>
            <person name="Kaster A.-K."/>
            <person name="Ovreas L."/>
            <person name="Rohde M."/>
            <person name="Galperin M.Y."/>
            <person name="Jogler C."/>
        </authorList>
    </citation>
    <scope>NUCLEOTIDE SEQUENCE [LARGE SCALE GENOMIC DNA]</scope>
    <source>
        <strain evidence="4 5">I41</strain>
    </source>
</reference>
<keyword evidence="1" id="KW-0547">Nucleotide-binding</keyword>
<dbReference type="PANTHER" id="PTHR32071:SF122">
    <property type="entry name" value="SIGMA FACTOR"/>
    <property type="match status" value="1"/>
</dbReference>
<dbReference type="OrthoDB" id="9814761at2"/>
<evidence type="ECO:0000313" key="4">
    <source>
        <dbReference type="EMBL" id="QDT75857.1"/>
    </source>
</evidence>
<dbReference type="Gene3D" id="3.40.50.300">
    <property type="entry name" value="P-loop containing nucleotide triphosphate hydrolases"/>
    <property type="match status" value="1"/>
</dbReference>
<protein>
    <submittedName>
        <fullName evidence="4">Nif-specific regulatory protein</fullName>
    </submittedName>
</protein>
<dbReference type="GO" id="GO:0005524">
    <property type="term" value="F:ATP binding"/>
    <property type="evidence" value="ECO:0007669"/>
    <property type="project" value="UniProtKB-KW"/>
</dbReference>
<gene>
    <name evidence="4" type="primary">nifA</name>
    <name evidence="4" type="ORF">I41_51000</name>
</gene>
<evidence type="ECO:0000256" key="1">
    <source>
        <dbReference type="ARBA" id="ARBA00022741"/>
    </source>
</evidence>
<dbReference type="InterPro" id="IPR003593">
    <property type="entry name" value="AAA+_ATPase"/>
</dbReference>